<dbReference type="Proteomes" id="UP000003074">
    <property type="component" value="Unassembled WGS sequence"/>
</dbReference>
<evidence type="ECO:0000313" key="3">
    <source>
        <dbReference type="EMBL" id="EGM52383.1"/>
    </source>
</evidence>
<dbReference type="AlphaFoldDB" id="F7QSC8"/>
<sequence length="381" mass="43577">MRRDVNLLILKLIGSYLLTPVLWLGILYVIISYNQRINKERKQFRVAINKDFYEGRNFIKYGLLFFVIGSLISMILGLTLPTNSVYIYQILVVLAFLINGFSTTSMLLVMTAAGILELVVPRFITFFGDVFPEISGPSWLLLIFISILADYYLTRNMKKHPLSPRIKSGKRGRNIATYLGRETVVFPLLVLIPSGTLSSTLNFWPVFNISNQKFSLILFPIFISTSVKVIKRAKERVIQDKLKNIELLLGLTFVLIVLTKFMSKLFLISLIILTVVSIFFEIKLRKKEKDANSWYVETDEGIRIISVQPETPAAKMKLQPGDVILTCNNRVVNSEEEFYQALQLNSAYCHVKVRTYEGDLRIAESAIFMDSPHEIGLILFH</sequence>
<dbReference type="Pfam" id="PF13180">
    <property type="entry name" value="PDZ_2"/>
    <property type="match status" value="1"/>
</dbReference>
<feature type="transmembrane region" description="Helical" evidence="1">
    <location>
        <begin position="12"/>
        <end position="31"/>
    </location>
</feature>
<dbReference type="SMART" id="SM00228">
    <property type="entry name" value="PDZ"/>
    <property type="match status" value="1"/>
</dbReference>
<evidence type="ECO:0000259" key="2">
    <source>
        <dbReference type="PROSITE" id="PS50106"/>
    </source>
</evidence>
<name>F7QSC8_9LACO</name>
<evidence type="ECO:0000313" key="4">
    <source>
        <dbReference type="Proteomes" id="UP000003074"/>
    </source>
</evidence>
<feature type="transmembrane region" description="Helical" evidence="1">
    <location>
        <begin position="58"/>
        <end position="78"/>
    </location>
</feature>
<feature type="transmembrane region" description="Helical" evidence="1">
    <location>
        <begin position="175"/>
        <end position="194"/>
    </location>
</feature>
<comment type="caution">
    <text evidence="3">The sequence shown here is derived from an EMBL/GenBank/DDBJ whole genome shotgun (WGS) entry which is preliminary data.</text>
</comment>
<feature type="transmembrane region" description="Helical" evidence="1">
    <location>
        <begin position="265"/>
        <end position="282"/>
    </location>
</feature>
<dbReference type="Gene3D" id="2.30.42.10">
    <property type="match status" value="1"/>
</dbReference>
<feature type="transmembrane region" description="Helical" evidence="1">
    <location>
        <begin position="90"/>
        <end position="116"/>
    </location>
</feature>
<evidence type="ECO:0000256" key="1">
    <source>
        <dbReference type="SAM" id="Phobius"/>
    </source>
</evidence>
<accession>F7QSC8</accession>
<dbReference type="PATRIC" id="fig|1041521.3.peg.806"/>
<dbReference type="PROSITE" id="PS50106">
    <property type="entry name" value="PDZ"/>
    <property type="match status" value="1"/>
</dbReference>
<proteinExistence type="predicted"/>
<reference evidence="3 4" key="1">
    <citation type="journal article" date="2011" name="J. Bacteriol.">
        <title>Genome Sequence of Lactobacillus salivarius GJ-24, a Probiotic Strain Isolated from Healthy Adult Intestine.</title>
        <authorList>
            <person name="Cho Y.J."/>
            <person name="Choi J.K."/>
            <person name="Kim J.H."/>
            <person name="Lim Y.S."/>
            <person name="Ham J.S."/>
            <person name="Kang D.K."/>
            <person name="Chun J."/>
            <person name="Paik H.D."/>
            <person name="Kim G.B."/>
        </authorList>
    </citation>
    <scope>NUCLEOTIDE SEQUENCE [LARGE SCALE GENOMIC DNA]</scope>
    <source>
        <strain evidence="3 4">GJ-24</strain>
    </source>
</reference>
<dbReference type="InterPro" id="IPR036034">
    <property type="entry name" value="PDZ_sf"/>
</dbReference>
<dbReference type="SUPFAM" id="SSF50156">
    <property type="entry name" value="PDZ domain-like"/>
    <property type="match status" value="1"/>
</dbReference>
<feature type="transmembrane region" description="Helical" evidence="1">
    <location>
        <begin position="136"/>
        <end position="154"/>
    </location>
</feature>
<feature type="domain" description="PDZ" evidence="2">
    <location>
        <begin position="281"/>
        <end position="334"/>
    </location>
</feature>
<protein>
    <submittedName>
        <fullName evidence="3">Putative membrane protein</fullName>
    </submittedName>
</protein>
<gene>
    <name evidence="3" type="ORF">LSGJ_00805</name>
</gene>
<organism evidence="3 4">
    <name type="scientific">Ligilactobacillus salivarius GJ-24</name>
    <dbReference type="NCBI Taxonomy" id="1041521"/>
    <lineage>
        <taxon>Bacteria</taxon>
        <taxon>Bacillati</taxon>
        <taxon>Bacillota</taxon>
        <taxon>Bacilli</taxon>
        <taxon>Lactobacillales</taxon>
        <taxon>Lactobacillaceae</taxon>
        <taxon>Ligilactobacillus</taxon>
    </lineage>
</organism>
<keyword evidence="1" id="KW-0472">Membrane</keyword>
<keyword evidence="1" id="KW-0812">Transmembrane</keyword>
<feature type="transmembrane region" description="Helical" evidence="1">
    <location>
        <begin position="242"/>
        <end position="259"/>
    </location>
</feature>
<keyword evidence="1" id="KW-1133">Transmembrane helix</keyword>
<dbReference type="EMBL" id="AFOI01000002">
    <property type="protein sequence ID" value="EGM52383.1"/>
    <property type="molecule type" value="Genomic_DNA"/>
</dbReference>
<dbReference type="InterPro" id="IPR001478">
    <property type="entry name" value="PDZ"/>
</dbReference>